<dbReference type="EMBL" id="KV417484">
    <property type="protein sequence ID" value="KZP32812.1"/>
    <property type="molecule type" value="Genomic_DNA"/>
</dbReference>
<dbReference type="Proteomes" id="UP000076532">
    <property type="component" value="Unassembled WGS sequence"/>
</dbReference>
<name>A0A166VK48_9AGAM</name>
<keyword evidence="2" id="KW-1185">Reference proteome</keyword>
<organism evidence="1 2">
    <name type="scientific">Athelia psychrophila</name>
    <dbReference type="NCBI Taxonomy" id="1759441"/>
    <lineage>
        <taxon>Eukaryota</taxon>
        <taxon>Fungi</taxon>
        <taxon>Dikarya</taxon>
        <taxon>Basidiomycota</taxon>
        <taxon>Agaricomycotina</taxon>
        <taxon>Agaricomycetes</taxon>
        <taxon>Agaricomycetidae</taxon>
        <taxon>Atheliales</taxon>
        <taxon>Atheliaceae</taxon>
        <taxon>Athelia</taxon>
    </lineage>
</organism>
<evidence type="ECO:0000313" key="2">
    <source>
        <dbReference type="Proteomes" id="UP000076532"/>
    </source>
</evidence>
<dbReference type="OrthoDB" id="2689033at2759"/>
<proteinExistence type="predicted"/>
<sequence length="138" mass="15486">MFLTDMLFSSPQMKFSQAQQMAVLAWGKELHAEDVPSQKKFLAAQQDLLSKLRDPTEQQESSRGNVYYLNDIGASISKIHTFCSNLSDMSNPISQPDMVFYPEDGEGRLSEVWHGEKMLGDVPDGLLSPTLCHKGQVY</sequence>
<gene>
    <name evidence="1" type="ORF">FIBSPDRAFT_657822</name>
</gene>
<protein>
    <submittedName>
        <fullName evidence="1">Uncharacterized protein</fullName>
    </submittedName>
</protein>
<feature type="non-terminal residue" evidence="1">
    <location>
        <position position="138"/>
    </location>
</feature>
<accession>A0A166VK48</accession>
<evidence type="ECO:0000313" key="1">
    <source>
        <dbReference type="EMBL" id="KZP32812.1"/>
    </source>
</evidence>
<dbReference type="AlphaFoldDB" id="A0A166VK48"/>
<reference evidence="1 2" key="1">
    <citation type="journal article" date="2016" name="Mol. Biol. Evol.">
        <title>Comparative Genomics of Early-Diverging Mushroom-Forming Fungi Provides Insights into the Origins of Lignocellulose Decay Capabilities.</title>
        <authorList>
            <person name="Nagy L.G."/>
            <person name="Riley R."/>
            <person name="Tritt A."/>
            <person name="Adam C."/>
            <person name="Daum C."/>
            <person name="Floudas D."/>
            <person name="Sun H."/>
            <person name="Yadav J.S."/>
            <person name="Pangilinan J."/>
            <person name="Larsson K.H."/>
            <person name="Matsuura K."/>
            <person name="Barry K."/>
            <person name="Labutti K."/>
            <person name="Kuo R."/>
            <person name="Ohm R.A."/>
            <person name="Bhattacharya S.S."/>
            <person name="Shirouzu T."/>
            <person name="Yoshinaga Y."/>
            <person name="Martin F.M."/>
            <person name="Grigoriev I.V."/>
            <person name="Hibbett D.S."/>
        </authorList>
    </citation>
    <scope>NUCLEOTIDE SEQUENCE [LARGE SCALE GENOMIC DNA]</scope>
    <source>
        <strain evidence="1 2">CBS 109695</strain>
    </source>
</reference>